<protein>
    <recommendedName>
        <fullName evidence="3">Blue-light-activated histidine kinase</fullName>
        <ecNumber evidence="2">2.7.13.3</ecNumber>
    </recommendedName>
</protein>
<reference evidence="11 12" key="1">
    <citation type="journal article" date="2016" name="Front. Microbiol.">
        <title>Genomic Resource of Rice Seed Associated Bacteria.</title>
        <authorList>
            <person name="Midha S."/>
            <person name="Bansal K."/>
            <person name="Sharma S."/>
            <person name="Kumar N."/>
            <person name="Patil P.P."/>
            <person name="Chaudhry V."/>
            <person name="Patil P.B."/>
        </authorList>
    </citation>
    <scope>NUCLEOTIDE SEQUENCE [LARGE SCALE GENOMIC DNA]</scope>
    <source>
        <strain evidence="11 12">NS226</strain>
    </source>
</reference>
<evidence type="ECO:0000313" key="11">
    <source>
        <dbReference type="EMBL" id="KTQ95486.1"/>
    </source>
</evidence>
<dbReference type="InterPro" id="IPR036890">
    <property type="entry name" value="HATPase_C_sf"/>
</dbReference>
<evidence type="ECO:0000256" key="1">
    <source>
        <dbReference type="ARBA" id="ARBA00000085"/>
    </source>
</evidence>
<dbReference type="PANTHER" id="PTHR41523:SF7">
    <property type="entry name" value="HISTIDINE KINASE"/>
    <property type="match status" value="1"/>
</dbReference>
<accession>A0A175RAB0</accession>
<dbReference type="GO" id="GO:0004673">
    <property type="term" value="F:protein histidine kinase activity"/>
    <property type="evidence" value="ECO:0007669"/>
    <property type="project" value="UniProtKB-EC"/>
</dbReference>
<dbReference type="PATRIC" id="fig|401562.3.peg.1841"/>
<evidence type="ECO:0000256" key="6">
    <source>
        <dbReference type="ARBA" id="ARBA00022741"/>
    </source>
</evidence>
<dbReference type="SUPFAM" id="SSF55785">
    <property type="entry name" value="PYP-like sensor domain (PAS domain)"/>
    <property type="match status" value="2"/>
</dbReference>
<dbReference type="EMBL" id="LDPZ01000022">
    <property type="protein sequence ID" value="KTQ95486.1"/>
    <property type="molecule type" value="Genomic_DNA"/>
</dbReference>
<proteinExistence type="predicted"/>
<keyword evidence="8" id="KW-0067">ATP-binding</keyword>
<dbReference type="InterPro" id="IPR000014">
    <property type="entry name" value="PAS"/>
</dbReference>
<dbReference type="InterPro" id="IPR011102">
    <property type="entry name" value="Sig_transdc_His_kinase_HWE"/>
</dbReference>
<evidence type="ECO:0000313" key="12">
    <source>
        <dbReference type="Proteomes" id="UP000078272"/>
    </source>
</evidence>
<sequence>MAFLSGGGECGALMRAFDWSATSLGPVEAWPQSLRTVVGITLGSRQPMLIVWGPDQITLYNDGYAAMCGQRHPQALGRPFRDLWFDLWDVVEPILDRAYAGVSTHMDNIEFVMHRNGYPEETHFAFSYTPVRIESGEVGGMFCACTETTGEVIARRQVLAERARFRQMFQQAPSFMAMLQGPEHRFEWVNPAYQALIGNRDLIGRPVADALPDAMEQGYGDLLDRAYASGEALTQAGARYVVAGEPDTQPVERYLDFVYQPLRDTAGQVTGIFVEGYDVTSRILADRQRVDLTRELAHRMKNSMAMVQAIATQTLRQVGSLEEGRDALSGRIAALARAQDILTRDDWETAEIHEVVASALVALEHVRERIRVSGQSLVLRSQQALGLSLALYELGTNAVKYGALSNETGYVDIEWAVSPEGAFDLTWRETDGPPVVSPERKGFGTRLIQRIVAPYFDGSASMDFPPEGLVFALHGKVSARL</sequence>
<keyword evidence="7" id="KW-0418">Kinase</keyword>
<dbReference type="PANTHER" id="PTHR41523">
    <property type="entry name" value="TWO-COMPONENT SYSTEM SENSOR PROTEIN"/>
    <property type="match status" value="1"/>
</dbReference>
<gene>
    <name evidence="11" type="ORF">NS226_11590</name>
</gene>
<dbReference type="SMART" id="SM00091">
    <property type="entry name" value="PAS"/>
    <property type="match status" value="1"/>
</dbReference>
<organism evidence="11 12">
    <name type="scientific">Aureimonas ureilytica</name>
    <dbReference type="NCBI Taxonomy" id="401562"/>
    <lineage>
        <taxon>Bacteria</taxon>
        <taxon>Pseudomonadati</taxon>
        <taxon>Pseudomonadota</taxon>
        <taxon>Alphaproteobacteria</taxon>
        <taxon>Hyphomicrobiales</taxon>
        <taxon>Aurantimonadaceae</taxon>
        <taxon>Aureimonas</taxon>
    </lineage>
</organism>
<dbReference type="Pfam" id="PF08448">
    <property type="entry name" value="PAS_4"/>
    <property type="match status" value="2"/>
</dbReference>
<comment type="caution">
    <text evidence="11">The sequence shown here is derived from an EMBL/GenBank/DDBJ whole genome shotgun (WGS) entry which is preliminary data.</text>
</comment>
<dbReference type="STRING" id="401562.NS365_23205"/>
<feature type="domain" description="Signal transduction histidine kinase HWE region" evidence="10">
    <location>
        <begin position="295"/>
        <end position="376"/>
    </location>
</feature>
<dbReference type="Pfam" id="PF07536">
    <property type="entry name" value="HWE_HK"/>
    <property type="match status" value="1"/>
</dbReference>
<dbReference type="Gene3D" id="3.30.565.10">
    <property type="entry name" value="Histidine kinase-like ATPase, C-terminal domain"/>
    <property type="match status" value="1"/>
</dbReference>
<keyword evidence="4" id="KW-0597">Phosphoprotein</keyword>
<evidence type="ECO:0000256" key="3">
    <source>
        <dbReference type="ARBA" id="ARBA00021740"/>
    </source>
</evidence>
<comment type="catalytic activity">
    <reaction evidence="1">
        <text>ATP + protein L-histidine = ADP + protein N-phospho-L-histidine.</text>
        <dbReference type="EC" id="2.7.13.3"/>
    </reaction>
</comment>
<evidence type="ECO:0000256" key="4">
    <source>
        <dbReference type="ARBA" id="ARBA00022553"/>
    </source>
</evidence>
<evidence type="ECO:0000259" key="10">
    <source>
        <dbReference type="SMART" id="SM00911"/>
    </source>
</evidence>
<evidence type="ECO:0000256" key="8">
    <source>
        <dbReference type="ARBA" id="ARBA00022840"/>
    </source>
</evidence>
<dbReference type="Proteomes" id="UP000078272">
    <property type="component" value="Unassembled WGS sequence"/>
</dbReference>
<dbReference type="Gene3D" id="3.30.450.20">
    <property type="entry name" value="PAS domain"/>
    <property type="match status" value="2"/>
</dbReference>
<evidence type="ECO:0000256" key="5">
    <source>
        <dbReference type="ARBA" id="ARBA00022679"/>
    </source>
</evidence>
<dbReference type="InterPro" id="IPR013656">
    <property type="entry name" value="PAS_4"/>
</dbReference>
<dbReference type="InterPro" id="IPR035965">
    <property type="entry name" value="PAS-like_dom_sf"/>
</dbReference>
<evidence type="ECO:0000259" key="9">
    <source>
        <dbReference type="SMART" id="SM00091"/>
    </source>
</evidence>
<feature type="domain" description="PAS" evidence="9">
    <location>
        <begin position="163"/>
        <end position="228"/>
    </location>
</feature>
<evidence type="ECO:0000256" key="2">
    <source>
        <dbReference type="ARBA" id="ARBA00012438"/>
    </source>
</evidence>
<keyword evidence="5" id="KW-0808">Transferase</keyword>
<dbReference type="AlphaFoldDB" id="A0A175RAB0"/>
<evidence type="ECO:0000256" key="7">
    <source>
        <dbReference type="ARBA" id="ARBA00022777"/>
    </source>
</evidence>
<keyword evidence="6" id="KW-0547">Nucleotide-binding</keyword>
<dbReference type="GO" id="GO:0005524">
    <property type="term" value="F:ATP binding"/>
    <property type="evidence" value="ECO:0007669"/>
    <property type="project" value="UniProtKB-KW"/>
</dbReference>
<dbReference type="EC" id="2.7.13.3" evidence="2"/>
<name>A0A175RAB0_9HYPH</name>
<dbReference type="SMART" id="SM00911">
    <property type="entry name" value="HWE_HK"/>
    <property type="match status" value="1"/>
</dbReference>